<gene>
    <name evidence="1" type="ORF">H4C80_23910</name>
</gene>
<protein>
    <submittedName>
        <fullName evidence="1">Uncharacterized protein</fullName>
    </submittedName>
</protein>
<dbReference type="Proteomes" id="UP000545074">
    <property type="component" value="Unassembled WGS sequence"/>
</dbReference>
<dbReference type="RefSeq" id="WP_182390427.1">
    <property type="nucleotide sequence ID" value="NZ_JACGCX010000024.1"/>
</dbReference>
<proteinExistence type="predicted"/>
<reference evidence="1 2" key="1">
    <citation type="submission" date="2020-07" db="EMBL/GenBank/DDBJ databases">
        <title>Diversity of carbapenemase encoding genes among Pseudomonas putida group clinical isolates in a tertiary Brazilian hospital.</title>
        <authorList>
            <person name="Alberto-Lei F."/>
            <person name="Nodari C.S."/>
            <person name="Streling A.P."/>
            <person name="Paulino J.T."/>
            <person name="Bessa-Neto F.O."/>
            <person name="Cayo R."/>
            <person name="Gales A.C."/>
        </authorList>
    </citation>
    <scope>NUCLEOTIDE SEQUENCE [LARGE SCALE GENOMIC DNA]</scope>
    <source>
        <strain evidence="1 2">12815</strain>
    </source>
</reference>
<accession>A0A7W2QBA5</accession>
<name>A0A7W2QBA5_9PSED</name>
<sequence length="236" mass="25748">MEFSDELLAKINVEPLQAGLDICNHVSDKIRTYSGEAQGNLLLEAGLILDKMIKNNLIQSAHKLPPVKGGKPANTADFMSFINGVSKDLKAAAEHNKAMHFQEQIEQRLNRMITGSFGYELTDGDLKEVQGLLDQLRSAITSSTELKDDHRQRLLKRLEKVQSELHKKLSTLDGLYCLAIEASIVAGTIGKNAEPIARVAKAIAGITWRTHSHTEGLPSGATSPLLTSDVATNLID</sequence>
<dbReference type="AlphaFoldDB" id="A0A7W2QBA5"/>
<dbReference type="EMBL" id="JACGCX010000024">
    <property type="protein sequence ID" value="MBA6100139.1"/>
    <property type="molecule type" value="Genomic_DNA"/>
</dbReference>
<evidence type="ECO:0000313" key="2">
    <source>
        <dbReference type="Proteomes" id="UP000545074"/>
    </source>
</evidence>
<evidence type="ECO:0000313" key="1">
    <source>
        <dbReference type="EMBL" id="MBA6100139.1"/>
    </source>
</evidence>
<comment type="caution">
    <text evidence="1">The sequence shown here is derived from an EMBL/GenBank/DDBJ whole genome shotgun (WGS) entry which is preliminary data.</text>
</comment>
<organism evidence="1 2">
    <name type="scientific">Pseudomonas juntendi</name>
    <dbReference type="NCBI Taxonomy" id="2666183"/>
    <lineage>
        <taxon>Bacteria</taxon>
        <taxon>Pseudomonadati</taxon>
        <taxon>Pseudomonadota</taxon>
        <taxon>Gammaproteobacteria</taxon>
        <taxon>Pseudomonadales</taxon>
        <taxon>Pseudomonadaceae</taxon>
        <taxon>Pseudomonas</taxon>
    </lineage>
</organism>